<evidence type="ECO:0000256" key="8">
    <source>
        <dbReference type="ARBA" id="ARBA00023212"/>
    </source>
</evidence>
<dbReference type="GO" id="GO:0005819">
    <property type="term" value="C:spindle"/>
    <property type="evidence" value="ECO:0007669"/>
    <property type="project" value="UniProtKB-SubCell"/>
</dbReference>
<dbReference type="InterPro" id="IPR032733">
    <property type="entry name" value="HAUS3_N"/>
</dbReference>
<keyword evidence="13" id="KW-1185">Reference proteome</keyword>
<dbReference type="STRING" id="34690.A0A182U5K7"/>
<keyword evidence="9" id="KW-0131">Cell cycle</keyword>
<keyword evidence="8" id="KW-0206">Cytoskeleton</keyword>
<accession>A0A182U5K7</accession>
<organism evidence="12 13">
    <name type="scientific">Anopheles melas</name>
    <dbReference type="NCBI Taxonomy" id="34690"/>
    <lineage>
        <taxon>Eukaryota</taxon>
        <taxon>Metazoa</taxon>
        <taxon>Ecdysozoa</taxon>
        <taxon>Arthropoda</taxon>
        <taxon>Hexapoda</taxon>
        <taxon>Insecta</taxon>
        <taxon>Pterygota</taxon>
        <taxon>Neoptera</taxon>
        <taxon>Endopterygota</taxon>
        <taxon>Diptera</taxon>
        <taxon>Nematocera</taxon>
        <taxon>Culicoidea</taxon>
        <taxon>Culicidae</taxon>
        <taxon>Anophelinae</taxon>
        <taxon>Anopheles</taxon>
    </lineage>
</organism>
<dbReference type="Proteomes" id="UP000075902">
    <property type="component" value="Unassembled WGS sequence"/>
</dbReference>
<keyword evidence="4" id="KW-0132">Cell division</keyword>
<proteinExistence type="inferred from homology"/>
<feature type="coiled-coil region" evidence="10">
    <location>
        <begin position="97"/>
        <end position="131"/>
    </location>
</feature>
<dbReference type="GO" id="GO:0005874">
    <property type="term" value="C:microtubule"/>
    <property type="evidence" value="ECO:0007669"/>
    <property type="project" value="UniProtKB-KW"/>
</dbReference>
<name>A0A182U5K7_9DIPT</name>
<evidence type="ECO:0000256" key="6">
    <source>
        <dbReference type="ARBA" id="ARBA00022776"/>
    </source>
</evidence>
<evidence type="ECO:0000256" key="9">
    <source>
        <dbReference type="ARBA" id="ARBA00023306"/>
    </source>
</evidence>
<keyword evidence="5" id="KW-0493">Microtubule</keyword>
<evidence type="ECO:0000256" key="2">
    <source>
        <dbReference type="ARBA" id="ARBA00009645"/>
    </source>
</evidence>
<comment type="subcellular location">
    <subcellularLocation>
        <location evidence="1">Cytoplasm</location>
        <location evidence="1">Cytoskeleton</location>
        <location evidence="1">Spindle</location>
    </subcellularLocation>
</comment>
<comment type="similarity">
    <text evidence="2">Belongs to the HAUS3 family.</text>
</comment>
<keyword evidence="6" id="KW-0498">Mitosis</keyword>
<protein>
    <recommendedName>
        <fullName evidence="11">HAUS augmin-like complex subunit 3 N-terminal domain-containing protein</fullName>
    </recommendedName>
</protein>
<keyword evidence="7 10" id="KW-0175">Coiled coil</keyword>
<feature type="coiled-coil region" evidence="10">
    <location>
        <begin position="307"/>
        <end position="334"/>
    </location>
</feature>
<evidence type="ECO:0000256" key="1">
    <source>
        <dbReference type="ARBA" id="ARBA00004186"/>
    </source>
</evidence>
<evidence type="ECO:0000256" key="5">
    <source>
        <dbReference type="ARBA" id="ARBA00022701"/>
    </source>
</evidence>
<feature type="domain" description="HAUS augmin-like complex subunit 3 N-terminal" evidence="11">
    <location>
        <begin position="36"/>
        <end position="264"/>
    </location>
</feature>
<evidence type="ECO:0000256" key="7">
    <source>
        <dbReference type="ARBA" id="ARBA00023054"/>
    </source>
</evidence>
<feature type="coiled-coil region" evidence="10">
    <location>
        <begin position="238"/>
        <end position="265"/>
    </location>
</feature>
<keyword evidence="3" id="KW-0963">Cytoplasm</keyword>
<reference evidence="13" key="1">
    <citation type="submission" date="2014-01" db="EMBL/GenBank/DDBJ databases">
        <title>The Genome Sequence of Anopheles melas CM1001059_A (V2).</title>
        <authorList>
            <consortium name="The Broad Institute Genomics Platform"/>
            <person name="Neafsey D.E."/>
            <person name="Besansky N."/>
            <person name="Howell P."/>
            <person name="Walton C."/>
            <person name="Young S.K."/>
            <person name="Zeng Q."/>
            <person name="Gargeya S."/>
            <person name="Fitzgerald M."/>
            <person name="Haas B."/>
            <person name="Abouelleil A."/>
            <person name="Allen A.W."/>
            <person name="Alvarado L."/>
            <person name="Arachchi H.M."/>
            <person name="Berlin A.M."/>
            <person name="Chapman S.B."/>
            <person name="Gainer-Dewar J."/>
            <person name="Goldberg J."/>
            <person name="Griggs A."/>
            <person name="Gujja S."/>
            <person name="Hansen M."/>
            <person name="Howarth C."/>
            <person name="Imamovic A."/>
            <person name="Ireland A."/>
            <person name="Larimer J."/>
            <person name="McCowan C."/>
            <person name="Murphy C."/>
            <person name="Pearson M."/>
            <person name="Poon T.W."/>
            <person name="Priest M."/>
            <person name="Roberts A."/>
            <person name="Saif S."/>
            <person name="Shea T."/>
            <person name="Sisk P."/>
            <person name="Sykes S."/>
            <person name="Wortman J."/>
            <person name="Nusbaum C."/>
            <person name="Birren B."/>
        </authorList>
    </citation>
    <scope>NUCLEOTIDE SEQUENCE [LARGE SCALE GENOMIC DNA]</scope>
    <source>
        <strain evidence="13">CM1001059</strain>
    </source>
</reference>
<dbReference type="GO" id="GO:0051301">
    <property type="term" value="P:cell division"/>
    <property type="evidence" value="ECO:0007669"/>
    <property type="project" value="UniProtKB-KW"/>
</dbReference>
<evidence type="ECO:0000313" key="12">
    <source>
        <dbReference type="EnsemblMetazoa" id="AMEC014309-PA"/>
    </source>
</evidence>
<evidence type="ECO:0000256" key="3">
    <source>
        <dbReference type="ARBA" id="ARBA00022490"/>
    </source>
</evidence>
<evidence type="ECO:0000256" key="4">
    <source>
        <dbReference type="ARBA" id="ARBA00022618"/>
    </source>
</evidence>
<evidence type="ECO:0000256" key="10">
    <source>
        <dbReference type="SAM" id="Coils"/>
    </source>
</evidence>
<dbReference type="AlphaFoldDB" id="A0A182U5K7"/>
<sequence>MSIVIPIEPSMASITILKGVLETLKKIGGIDVRHLWIIHDETFREFFDWFTKIDDDNLVTDMLLKNYQELDRNGTVLNDALLEEQLHALNHEFSGILEHTDRDVEALEQQLEQLVEVEEKYEKLLNGAKKTDLALTKELSELERSVRDQEFVLEKVATNSVEMARQLEESQQATQQQISDLQHCYYQRQNPPLFIYQMPIEQFDAKCDQFLKYLELYVKKHFTVKRLDNSKSTDDGDNQQVIDELEGIKMRLDEEELKLLEAKREYAGVMKLVERLQGHSWMPLKVSALKKQCVELRAANEQDLLRMDLLKHELDTLIRQVNELKIESVLYENNRVKLNRAVSRLEYIQRLDASISRELMNAELLWVLMQLDLEKIRDRFDNADEMNGESKRCFRRIDTMRQIERNGALEEAYGDYLTQLYALSAAQDNSTGQRPGEESIGGMKVSLQHFSGLLKRLSQQCDSIAKGKYHRKADEMLKQLAREEKLLSRFVFDGPLNYPQFYDQEYLERVQKLTYALGQLERDFRNVRKDVVQNIEEPKQNKKFWLYNQRLWIWFLTEPKKVAIAIKEITAEASKTASYKGISGIKCKSIADDVKF</sequence>
<dbReference type="VEuPathDB" id="VectorBase:AMEC014309"/>
<evidence type="ECO:0000259" key="11">
    <source>
        <dbReference type="Pfam" id="PF14932"/>
    </source>
</evidence>
<evidence type="ECO:0000313" key="13">
    <source>
        <dbReference type="Proteomes" id="UP000075902"/>
    </source>
</evidence>
<dbReference type="Pfam" id="PF14932">
    <property type="entry name" value="HAUS-augmin3"/>
    <property type="match status" value="1"/>
</dbReference>
<dbReference type="EnsemblMetazoa" id="AMEC014309-RA">
    <property type="protein sequence ID" value="AMEC014309-PA"/>
    <property type="gene ID" value="AMEC014309"/>
</dbReference>
<reference evidence="12" key="2">
    <citation type="submission" date="2020-05" db="UniProtKB">
        <authorList>
            <consortium name="EnsemblMetazoa"/>
        </authorList>
    </citation>
    <scope>IDENTIFICATION</scope>
    <source>
        <strain evidence="12">CM1001059</strain>
    </source>
</reference>